<dbReference type="EMBL" id="CP089983">
    <property type="protein sequence ID" value="WXB10475.1"/>
    <property type="molecule type" value="Genomic_DNA"/>
</dbReference>
<dbReference type="InterPro" id="IPR051906">
    <property type="entry name" value="TolC-like"/>
</dbReference>
<evidence type="ECO:0000256" key="4">
    <source>
        <dbReference type="ARBA" id="ARBA00022452"/>
    </source>
</evidence>
<dbReference type="SUPFAM" id="SSF56954">
    <property type="entry name" value="Outer membrane efflux proteins (OEP)"/>
    <property type="match status" value="1"/>
</dbReference>
<dbReference type="PANTHER" id="PTHR30026">
    <property type="entry name" value="OUTER MEMBRANE PROTEIN TOLC"/>
    <property type="match status" value="1"/>
</dbReference>
<organism evidence="9 10">
    <name type="scientific">Pendulispora rubella</name>
    <dbReference type="NCBI Taxonomy" id="2741070"/>
    <lineage>
        <taxon>Bacteria</taxon>
        <taxon>Pseudomonadati</taxon>
        <taxon>Myxococcota</taxon>
        <taxon>Myxococcia</taxon>
        <taxon>Myxococcales</taxon>
        <taxon>Sorangiineae</taxon>
        <taxon>Pendulisporaceae</taxon>
        <taxon>Pendulispora</taxon>
    </lineage>
</organism>
<reference evidence="9" key="1">
    <citation type="submission" date="2021-12" db="EMBL/GenBank/DDBJ databases">
        <title>Discovery of the Pendulisporaceae a myxobacterial family with distinct sporulation behavior and unique specialized metabolism.</title>
        <authorList>
            <person name="Garcia R."/>
            <person name="Popoff A."/>
            <person name="Bader C.D."/>
            <person name="Loehr J."/>
            <person name="Walesch S."/>
            <person name="Walt C."/>
            <person name="Boldt J."/>
            <person name="Bunk B."/>
            <person name="Haeckl F.J.F.P.J."/>
            <person name="Gunesch A.P."/>
            <person name="Birkelbach J."/>
            <person name="Nuebel U."/>
            <person name="Pietschmann T."/>
            <person name="Bach T."/>
            <person name="Mueller R."/>
        </authorList>
    </citation>
    <scope>NUCLEOTIDE SEQUENCE</scope>
    <source>
        <strain evidence="9">MSr11367</strain>
    </source>
</reference>
<evidence type="ECO:0000256" key="5">
    <source>
        <dbReference type="ARBA" id="ARBA00022692"/>
    </source>
</evidence>
<evidence type="ECO:0000313" key="10">
    <source>
        <dbReference type="Proteomes" id="UP001374803"/>
    </source>
</evidence>
<evidence type="ECO:0000256" key="3">
    <source>
        <dbReference type="ARBA" id="ARBA00022448"/>
    </source>
</evidence>
<dbReference type="Pfam" id="PF02321">
    <property type="entry name" value="OEP"/>
    <property type="match status" value="1"/>
</dbReference>
<name>A0ABZ2LIA0_9BACT</name>
<evidence type="ECO:0000313" key="9">
    <source>
        <dbReference type="EMBL" id="WXB10475.1"/>
    </source>
</evidence>
<dbReference type="RefSeq" id="WP_394840149.1">
    <property type="nucleotide sequence ID" value="NZ_CP089929.1"/>
</dbReference>
<keyword evidence="7" id="KW-0998">Cell outer membrane</keyword>
<evidence type="ECO:0000256" key="2">
    <source>
        <dbReference type="ARBA" id="ARBA00007613"/>
    </source>
</evidence>
<keyword evidence="6" id="KW-0472">Membrane</keyword>
<gene>
    <name evidence="9" type="ORF">LVJ94_25010</name>
</gene>
<dbReference type="Gene3D" id="1.20.1600.10">
    <property type="entry name" value="Outer membrane efflux proteins (OEP)"/>
    <property type="match status" value="1"/>
</dbReference>
<dbReference type="InterPro" id="IPR003423">
    <property type="entry name" value="OMP_efflux"/>
</dbReference>
<keyword evidence="3" id="KW-0813">Transport</keyword>
<proteinExistence type="inferred from homology"/>
<sequence>MSRFRFLLRFLFAGALVSLSARDARAEREGGQIVSEAGVVQSALAHNPGLAAARTELRRAALLEEGEGHRYGFVLGLDGQADRTKTPSLSVSGVTTPESTTYKLGAQISRHFLWGTDLTLRLEGQSQRMQSTFVNTTANPPQLATFTFGPAYGALAKLSLKQPLLRGAGRDVFEAELVQARASRAKAASASEQTASELMRDVLKGYWELFYASRAVEIRERSLGRGRAELADAAARIRTGSAAPADALTIETDVAKREEDVTGALREERKSSNELARLVGDASLGARRADVTRAPPAPVPPPPDARERALAVSYELAGQRAEVNLAEVRARTAADELRPKLDLDAYVQAQGLGNREIPPALQQVYGLEAWSAHVGLTFEAPLDGTRRRAEKTRADLAISSAQQKLEETKQRILKELENAVADSASAQRRLELAGATFSIAEQQLTAKEQLFRTGGATALELVKAEDDVRDAELRRTRAHVDWVQADVTIAHLTGRLLTRSE</sequence>
<comment type="similarity">
    <text evidence="2">Belongs to the outer membrane factor (OMF) (TC 1.B.17) family.</text>
</comment>
<keyword evidence="10" id="KW-1185">Reference proteome</keyword>
<protein>
    <submittedName>
        <fullName evidence="9">TolC family protein</fullName>
    </submittedName>
</protein>
<dbReference type="Proteomes" id="UP001374803">
    <property type="component" value="Chromosome"/>
</dbReference>
<comment type="subcellular location">
    <subcellularLocation>
        <location evidence="1">Cell outer membrane</location>
    </subcellularLocation>
</comment>
<keyword evidence="4" id="KW-1134">Transmembrane beta strand</keyword>
<evidence type="ECO:0000256" key="6">
    <source>
        <dbReference type="ARBA" id="ARBA00023136"/>
    </source>
</evidence>
<feature type="coiled-coil region" evidence="8">
    <location>
        <begin position="391"/>
        <end position="433"/>
    </location>
</feature>
<evidence type="ECO:0000256" key="8">
    <source>
        <dbReference type="SAM" id="Coils"/>
    </source>
</evidence>
<keyword evidence="8" id="KW-0175">Coiled coil</keyword>
<keyword evidence="5" id="KW-0812">Transmembrane</keyword>
<accession>A0ABZ2LIA0</accession>
<dbReference type="PANTHER" id="PTHR30026:SF23">
    <property type="entry name" value="TO APRF-PUTATIVE OUTER MEMBRANE EFFLUX PROTEIN OR SECRETED ALKALINE PHOSPHATASE-RELATED"/>
    <property type="match status" value="1"/>
</dbReference>
<evidence type="ECO:0000256" key="1">
    <source>
        <dbReference type="ARBA" id="ARBA00004442"/>
    </source>
</evidence>
<evidence type="ECO:0000256" key="7">
    <source>
        <dbReference type="ARBA" id="ARBA00023237"/>
    </source>
</evidence>